<dbReference type="Proteomes" id="UP000467700">
    <property type="component" value="Unassembled WGS sequence"/>
</dbReference>
<accession>A0A8S0WI57</accession>
<dbReference type="Pfam" id="PF01593">
    <property type="entry name" value="Amino_oxidase"/>
    <property type="match status" value="1"/>
</dbReference>
<name>A0A8S0WI57_CYCAE</name>
<dbReference type="InterPro" id="IPR002937">
    <property type="entry name" value="Amino_oxidase"/>
</dbReference>
<dbReference type="PANTHER" id="PTHR10742:SF342">
    <property type="entry name" value="AMINE OXIDASE"/>
    <property type="match status" value="1"/>
</dbReference>
<organism evidence="2 3">
    <name type="scientific">Cyclocybe aegerita</name>
    <name type="common">Black poplar mushroom</name>
    <name type="synonym">Agrocybe aegerita</name>
    <dbReference type="NCBI Taxonomy" id="1973307"/>
    <lineage>
        <taxon>Eukaryota</taxon>
        <taxon>Fungi</taxon>
        <taxon>Dikarya</taxon>
        <taxon>Basidiomycota</taxon>
        <taxon>Agaricomycotina</taxon>
        <taxon>Agaricomycetes</taxon>
        <taxon>Agaricomycetidae</taxon>
        <taxon>Agaricales</taxon>
        <taxon>Agaricineae</taxon>
        <taxon>Bolbitiaceae</taxon>
        <taxon>Cyclocybe</taxon>
    </lineage>
</organism>
<dbReference type="SUPFAM" id="SSF54373">
    <property type="entry name" value="FAD-linked reductases, C-terminal domain"/>
    <property type="match status" value="1"/>
</dbReference>
<keyword evidence="3" id="KW-1185">Reference proteome</keyword>
<dbReference type="Gene3D" id="3.50.50.60">
    <property type="entry name" value="FAD/NAD(P)-binding domain"/>
    <property type="match status" value="1"/>
</dbReference>
<dbReference type="PANTHER" id="PTHR10742">
    <property type="entry name" value="FLAVIN MONOAMINE OXIDASE"/>
    <property type="match status" value="1"/>
</dbReference>
<dbReference type="Gene3D" id="3.90.660.10">
    <property type="match status" value="1"/>
</dbReference>
<dbReference type="GO" id="GO:0009063">
    <property type="term" value="P:amino acid catabolic process"/>
    <property type="evidence" value="ECO:0007669"/>
    <property type="project" value="TreeGrafter"/>
</dbReference>
<evidence type="ECO:0000259" key="1">
    <source>
        <dbReference type="Pfam" id="PF01593"/>
    </source>
</evidence>
<dbReference type="SUPFAM" id="SSF51905">
    <property type="entry name" value="FAD/NAD(P)-binding domain"/>
    <property type="match status" value="1"/>
</dbReference>
<gene>
    <name evidence="2" type="ORF">AAE3_LOCUS12350</name>
</gene>
<dbReference type="GO" id="GO:0001716">
    <property type="term" value="F:L-amino-acid oxidase activity"/>
    <property type="evidence" value="ECO:0007669"/>
    <property type="project" value="TreeGrafter"/>
</dbReference>
<dbReference type="OrthoDB" id="7777654at2759"/>
<evidence type="ECO:0000313" key="2">
    <source>
        <dbReference type="EMBL" id="CAA7270100.1"/>
    </source>
</evidence>
<dbReference type="EMBL" id="CACVBS010000085">
    <property type="protein sequence ID" value="CAA7270100.1"/>
    <property type="molecule type" value="Genomic_DNA"/>
</dbReference>
<protein>
    <recommendedName>
        <fullName evidence="1">Amine oxidase domain-containing protein</fullName>
    </recommendedName>
</protein>
<reference evidence="2 3" key="1">
    <citation type="submission" date="2020-01" db="EMBL/GenBank/DDBJ databases">
        <authorList>
            <person name="Gupta K D."/>
        </authorList>
    </citation>
    <scope>NUCLEOTIDE SEQUENCE [LARGE SCALE GENOMIC DNA]</scope>
</reference>
<comment type="caution">
    <text evidence="2">The sequence shown here is derived from an EMBL/GenBank/DDBJ whole genome shotgun (WGS) entry which is preliminary data.</text>
</comment>
<dbReference type="InterPro" id="IPR036188">
    <property type="entry name" value="FAD/NAD-bd_sf"/>
</dbReference>
<dbReference type="AlphaFoldDB" id="A0A8S0WI57"/>
<dbReference type="InterPro" id="IPR050281">
    <property type="entry name" value="Flavin_monoamine_oxidase"/>
</dbReference>
<dbReference type="Gene3D" id="1.20.1440.240">
    <property type="match status" value="1"/>
</dbReference>
<evidence type="ECO:0000313" key="3">
    <source>
        <dbReference type="Proteomes" id="UP000467700"/>
    </source>
</evidence>
<feature type="domain" description="Amine oxidase" evidence="1">
    <location>
        <begin position="229"/>
        <end position="714"/>
    </location>
</feature>
<sequence>MSRPKLLPATGAQAKVEVPPGWFITISAVSRKTYNQLITCDFEVQGTAKSHYIVNKWGQVNMKMQDLDSSEDVVTIIPQEESIVFELNAYFSTTASVKGEALRADKYRSSRLNILGTQKPPNAPKDFPDYSTFVIFVEDAPPTTQVAGAPEYDDSLITVNIIKGELPPPPPDTGSQALAQTGKDAIDAFINVYTDPTKPGPTIPPEVIIPPPPLPPTPQLPVCIIGAGVAGLYIAMMLDSLGIKYEITEGSGRTGGRLYTHNFPKNSGKYQYYDVGAMRYPETTFMTRTFDLAKKRLGLTMLPYLRANDNAFLSYNRVSITKAENKQKDLVKDDVFKVSVKNDGYVPEDHFEQGTGVFWDQILGELRQYFVDYSFPVAFDKLKQLEDHSVTSYLLLVKKIPYPVVKWWETMESRTGLFDQSLVETVLASLVFMDPNMTGKDVNWWCFDGGSEVVHKAMTDRISTKPQHFMRVTAIKESDNGQTLTVSFDSTHNPRPSAQGRTEKKYSQVISTMSFGCLRMVDLEHLYLSYGQRNAIRQLTYTPSIKIGLQFKTAWWEKLGIVGGQSSTDRPVRDIVYPSYGPDASHPNNQKSNCMIAAYNGMQDSQRLGGLMKGKGTPEERILLDLVMRDLAAVHKVDVEKLWDEYEDYYPWDFYRDEFQLGAFCQFGPNQFKYTYPYVTQPGSKDQRFHFAGDATSTFHGWVAGALNSAWRAVLGMLLAHPELNPNPNEDIVAKFKKEWGDSEEWDQRTLATHTYLGRELNKLNLQSP</sequence>
<proteinExistence type="predicted"/>